<dbReference type="AlphaFoldDB" id="M1WTF7"/>
<evidence type="ECO:0000313" key="1">
    <source>
        <dbReference type="EMBL" id="CCH68074.1"/>
    </source>
</evidence>
<reference evidence="1 2" key="1">
    <citation type="submission" date="2012-05" db="EMBL/GenBank/DDBJ databases">
        <authorList>
            <person name="Hilton J."/>
        </authorList>
    </citation>
    <scope>NUCLEOTIDE SEQUENCE [LARGE SCALE GENOMIC DNA]</scope>
    <source>
        <strain evidence="1 2">HH01</strain>
    </source>
</reference>
<organism evidence="1 2">
    <name type="scientific">Richelia intracellularis HH01</name>
    <dbReference type="NCBI Taxonomy" id="1165094"/>
    <lineage>
        <taxon>Bacteria</taxon>
        <taxon>Bacillati</taxon>
        <taxon>Cyanobacteriota</taxon>
        <taxon>Cyanophyceae</taxon>
        <taxon>Nostocales</taxon>
        <taxon>Nostocaceae</taxon>
        <taxon>Richelia</taxon>
    </lineage>
</organism>
<comment type="caution">
    <text evidence="1">The sequence shown here is derived from an EMBL/GenBank/DDBJ whole genome shotgun (WGS) entry which is preliminary data.</text>
</comment>
<proteinExistence type="predicted"/>
<evidence type="ECO:0000313" key="2">
    <source>
        <dbReference type="Proteomes" id="UP000053051"/>
    </source>
</evidence>
<keyword evidence="2" id="KW-1185">Reference proteome</keyword>
<dbReference type="EMBL" id="CAIY01000077">
    <property type="protein sequence ID" value="CCH68074.1"/>
    <property type="molecule type" value="Genomic_DNA"/>
</dbReference>
<dbReference type="Proteomes" id="UP000053051">
    <property type="component" value="Unassembled WGS sequence"/>
</dbReference>
<accession>M1WTF7</accession>
<gene>
    <name evidence="1" type="ORF">RINTHH_19190</name>
</gene>
<sequence>MKPLFISVNFSELVIGLYYPLTHCQTLIMINFAKNFNNIQLLAKKKLGFLITLKM</sequence>
<name>M1WTF7_9NOST</name>
<protein>
    <submittedName>
        <fullName evidence="1">Uncharacterized protein</fullName>
    </submittedName>
</protein>
<reference evidence="2" key="2">
    <citation type="submission" date="2016-01" db="EMBL/GenBank/DDBJ databases">
        <title>Diatom-associated endosymboitic cyanobacterium lacks core nitrogen metabolism enzymes.</title>
        <authorList>
            <person name="Hilton J.A."/>
            <person name="Foster R.A."/>
            <person name="Tripp H.J."/>
            <person name="Carter B.J."/>
            <person name="Zehr J.P."/>
            <person name="Villareal T.A."/>
        </authorList>
    </citation>
    <scope>NUCLEOTIDE SEQUENCE [LARGE SCALE GENOMIC DNA]</scope>
    <source>
        <strain evidence="2">HH01</strain>
    </source>
</reference>